<organism evidence="3 4">
    <name type="scientific">Roseivirga pacifica</name>
    <dbReference type="NCBI Taxonomy" id="1267423"/>
    <lineage>
        <taxon>Bacteria</taxon>
        <taxon>Pseudomonadati</taxon>
        <taxon>Bacteroidota</taxon>
        <taxon>Cytophagia</taxon>
        <taxon>Cytophagales</taxon>
        <taxon>Roseivirgaceae</taxon>
        <taxon>Roseivirga</taxon>
    </lineage>
</organism>
<feature type="transmembrane region" description="Helical" evidence="1">
    <location>
        <begin position="42"/>
        <end position="61"/>
    </location>
</feature>
<proteinExistence type="predicted"/>
<dbReference type="InterPro" id="IPR050640">
    <property type="entry name" value="Bact_2-comp_sensor_kinase"/>
</dbReference>
<keyword evidence="1" id="KW-1133">Transmembrane helix</keyword>
<dbReference type="GO" id="GO:0000155">
    <property type="term" value="F:phosphorelay sensor kinase activity"/>
    <property type="evidence" value="ECO:0007669"/>
    <property type="project" value="InterPro"/>
</dbReference>
<evidence type="ECO:0000313" key="3">
    <source>
        <dbReference type="EMBL" id="SEW21338.1"/>
    </source>
</evidence>
<feature type="domain" description="Signal transduction histidine kinase internal region" evidence="2">
    <location>
        <begin position="149"/>
        <end position="224"/>
    </location>
</feature>
<evidence type="ECO:0000313" key="4">
    <source>
        <dbReference type="Proteomes" id="UP000199437"/>
    </source>
</evidence>
<accession>A0A1I0Q369</accession>
<dbReference type="GeneID" id="99986685"/>
<dbReference type="EMBL" id="FOIR01000002">
    <property type="protein sequence ID" value="SEW21338.1"/>
    <property type="molecule type" value="Genomic_DNA"/>
</dbReference>
<feature type="transmembrane region" description="Helical" evidence="1">
    <location>
        <begin position="7"/>
        <end position="27"/>
    </location>
</feature>
<dbReference type="InterPro" id="IPR010559">
    <property type="entry name" value="Sig_transdc_His_kin_internal"/>
</dbReference>
<gene>
    <name evidence="3" type="ORF">SAMN05216290_1968</name>
</gene>
<sequence>MRLEYSLFTRLVLNLLFWVFYFVYPFLRFRYTGEHSITVEEIVFYLLLYGSVLYLNNLVLLPRYLQNHHIKKYLFTLLPILVAVAFFEAYVNKTLLKTCSCEGPNSTYALFNFIHLGVLLIMFSAVPLIRHYSTKLKALEKAETERLEAELKFLKAQVNPHMLFNSLNSIYAQALKNAKETPEMVLKLSDLLRYMLYEADKPRVELEKEVDYLNDYISLQQLRKSGIKVDFLVEGKLEDYSIAPMILINFLENAFKYIDPFNLKIDLELKAADNSIYFRCKNHFTHKPVSLGQADEQEGLGIKNAKKLLNALYPNKHELNIEKGEGIFTVALKLAV</sequence>
<dbReference type="AlphaFoldDB" id="A0A1I0Q369"/>
<dbReference type="PANTHER" id="PTHR34220:SF7">
    <property type="entry name" value="SENSOR HISTIDINE KINASE YPDA"/>
    <property type="match status" value="1"/>
</dbReference>
<keyword evidence="1" id="KW-0472">Membrane</keyword>
<feature type="transmembrane region" description="Helical" evidence="1">
    <location>
        <begin position="110"/>
        <end position="129"/>
    </location>
</feature>
<dbReference type="Pfam" id="PF06580">
    <property type="entry name" value="His_kinase"/>
    <property type="match status" value="1"/>
</dbReference>
<dbReference type="OrthoDB" id="9792992at2"/>
<dbReference type="GO" id="GO:0016020">
    <property type="term" value="C:membrane"/>
    <property type="evidence" value="ECO:0007669"/>
    <property type="project" value="InterPro"/>
</dbReference>
<dbReference type="STRING" id="1267423.SAMN05216290_1968"/>
<dbReference type="RefSeq" id="WP_090258412.1">
    <property type="nucleotide sequence ID" value="NZ_FOIR01000002.1"/>
</dbReference>
<evidence type="ECO:0000256" key="1">
    <source>
        <dbReference type="SAM" id="Phobius"/>
    </source>
</evidence>
<evidence type="ECO:0000259" key="2">
    <source>
        <dbReference type="Pfam" id="PF06580"/>
    </source>
</evidence>
<name>A0A1I0Q369_9BACT</name>
<dbReference type="Proteomes" id="UP000199437">
    <property type="component" value="Unassembled WGS sequence"/>
</dbReference>
<feature type="transmembrane region" description="Helical" evidence="1">
    <location>
        <begin position="73"/>
        <end position="90"/>
    </location>
</feature>
<protein>
    <submittedName>
        <fullName evidence="3">GHKL domain-containing protein</fullName>
    </submittedName>
</protein>
<dbReference type="PANTHER" id="PTHR34220">
    <property type="entry name" value="SENSOR HISTIDINE KINASE YPDA"/>
    <property type="match status" value="1"/>
</dbReference>
<keyword evidence="1" id="KW-0812">Transmembrane</keyword>
<reference evidence="4" key="1">
    <citation type="submission" date="2016-10" db="EMBL/GenBank/DDBJ databases">
        <authorList>
            <person name="Varghese N."/>
            <person name="Submissions S."/>
        </authorList>
    </citation>
    <scope>NUCLEOTIDE SEQUENCE [LARGE SCALE GENOMIC DNA]</scope>
    <source>
        <strain evidence="4">CGMCC 1.12402</strain>
    </source>
</reference>
<keyword evidence="4" id="KW-1185">Reference proteome</keyword>